<dbReference type="GO" id="GO:0030170">
    <property type="term" value="F:pyridoxal phosphate binding"/>
    <property type="evidence" value="ECO:0007669"/>
    <property type="project" value="InterPro"/>
</dbReference>
<organism evidence="8 9">
    <name type="scientific">Dehalobacter restrictus</name>
    <dbReference type="NCBI Taxonomy" id="55583"/>
    <lineage>
        <taxon>Bacteria</taxon>
        <taxon>Bacillati</taxon>
        <taxon>Bacillota</taxon>
        <taxon>Clostridia</taxon>
        <taxon>Eubacteriales</taxon>
        <taxon>Desulfitobacteriaceae</taxon>
        <taxon>Dehalobacter</taxon>
    </lineage>
</organism>
<dbReference type="InterPro" id="IPR004838">
    <property type="entry name" value="NHTrfase_class1_PyrdxlP-BS"/>
</dbReference>
<dbReference type="InterPro" id="IPR050596">
    <property type="entry name" value="AspAT/PAT-like"/>
</dbReference>
<dbReference type="EMBL" id="CP046996">
    <property type="protein sequence ID" value="QGZ99686.1"/>
    <property type="molecule type" value="Genomic_DNA"/>
</dbReference>
<reference evidence="8 9" key="1">
    <citation type="submission" date="2019-12" db="EMBL/GenBank/DDBJ databases">
        <title>Sequence classification of anaerobic respiratory reductive dehalogenases: First we see many, then we see few.</title>
        <authorList>
            <person name="Molenda O."/>
            <person name="Puentes Jacome L.A."/>
            <person name="Cao X."/>
            <person name="Nesbo C.L."/>
            <person name="Tang S."/>
            <person name="Morson N."/>
            <person name="Patron J."/>
            <person name="Lomheim L."/>
            <person name="Wishart D.S."/>
            <person name="Edwards E.A."/>
        </authorList>
    </citation>
    <scope>NUCLEOTIDE SEQUENCE [LARGE SCALE GENOMIC DNA]</scope>
    <source>
        <strain evidence="8 9">12DCA</strain>
    </source>
</reference>
<proteinExistence type="inferred from homology"/>
<dbReference type="FunFam" id="3.40.640.10:FF:000033">
    <property type="entry name" value="Aspartate aminotransferase"/>
    <property type="match status" value="1"/>
</dbReference>
<evidence type="ECO:0000256" key="1">
    <source>
        <dbReference type="ARBA" id="ARBA00001933"/>
    </source>
</evidence>
<comment type="cofactor">
    <cofactor evidence="1 6">
        <name>pyridoxal 5'-phosphate</name>
        <dbReference type="ChEBI" id="CHEBI:597326"/>
    </cofactor>
</comment>
<dbReference type="InterPro" id="IPR004839">
    <property type="entry name" value="Aminotransferase_I/II_large"/>
</dbReference>
<dbReference type="InterPro" id="IPR015424">
    <property type="entry name" value="PyrdxlP-dep_Trfase"/>
</dbReference>
<evidence type="ECO:0000313" key="8">
    <source>
        <dbReference type="EMBL" id="QGZ99686.1"/>
    </source>
</evidence>
<evidence type="ECO:0000256" key="6">
    <source>
        <dbReference type="RuleBase" id="RU000481"/>
    </source>
</evidence>
<keyword evidence="4 6" id="KW-0808">Transferase</keyword>
<dbReference type="PROSITE" id="PS00105">
    <property type="entry name" value="AA_TRANSFER_CLASS_1"/>
    <property type="match status" value="1"/>
</dbReference>
<dbReference type="Proteomes" id="UP000430508">
    <property type="component" value="Chromosome"/>
</dbReference>
<dbReference type="Gene3D" id="3.90.1150.10">
    <property type="entry name" value="Aspartate Aminotransferase, domain 1"/>
    <property type="match status" value="1"/>
</dbReference>
<dbReference type="PANTHER" id="PTHR46383">
    <property type="entry name" value="ASPARTATE AMINOTRANSFERASE"/>
    <property type="match status" value="1"/>
</dbReference>
<evidence type="ECO:0000313" key="9">
    <source>
        <dbReference type="Proteomes" id="UP000430508"/>
    </source>
</evidence>
<dbReference type="RefSeq" id="WP_019225235.1">
    <property type="nucleotide sequence ID" value="NZ_CP046996.1"/>
</dbReference>
<dbReference type="PANTHER" id="PTHR46383:SF1">
    <property type="entry name" value="ASPARTATE AMINOTRANSFERASE"/>
    <property type="match status" value="1"/>
</dbReference>
<dbReference type="Pfam" id="PF00155">
    <property type="entry name" value="Aminotran_1_2"/>
    <property type="match status" value="1"/>
</dbReference>
<dbReference type="EC" id="2.6.1.-" evidence="6"/>
<accession>A0A857DFL7</accession>
<keyword evidence="5" id="KW-0663">Pyridoxal phosphate</keyword>
<dbReference type="CDD" id="cd00609">
    <property type="entry name" value="AAT_like"/>
    <property type="match status" value="1"/>
</dbReference>
<dbReference type="InterPro" id="IPR015421">
    <property type="entry name" value="PyrdxlP-dep_Trfase_major"/>
</dbReference>
<feature type="domain" description="Aminotransferase class I/classII large" evidence="7">
    <location>
        <begin position="31"/>
        <end position="388"/>
    </location>
</feature>
<comment type="similarity">
    <text evidence="2 6">Belongs to the class-I pyridoxal-phosphate-dependent aminotransferase family.</text>
</comment>
<gene>
    <name evidence="8" type="ORF">GQ588_02985</name>
</gene>
<sequence>MKLSQRILGMKPSATLAVDAKAKELKSQGKNVISFGSGEPDFVSPPSAFKYAAEAMEKGKTHYTSTPGVPELRQEICAYYQKEFGLKFDPGQVVVGPGAKPCIYEALAAIVDPGDEIVLLAPAWVSYIEQIHLVDGKPMIVETEDSGFIPRLDRVEAAITDRTIALLLNSPSNPTGVLFDEKTVRGLAEIAQKHDLWLIWDEIYEKLVYGQNKHVNPLQLMPELASRTIIINGVSKAYAMTGWRIGYSIAPLELSSKINSFQSHLTSNACSIAQWAAVGAMRESREDVLRMKAAFSDRRDLICGLLRKMPHISFPEPEGAFYVFVNIKNCIGMSFEGQKIKDDIGFCNMLLDSELVAVVPGSAFLAPGYLRISYASSPEQITEGMRRLHCFLDKLK</sequence>
<name>A0A857DFL7_9FIRM</name>
<dbReference type="GO" id="GO:0006520">
    <property type="term" value="P:amino acid metabolic process"/>
    <property type="evidence" value="ECO:0007669"/>
    <property type="project" value="InterPro"/>
</dbReference>
<evidence type="ECO:0000256" key="3">
    <source>
        <dbReference type="ARBA" id="ARBA00022576"/>
    </source>
</evidence>
<evidence type="ECO:0000256" key="5">
    <source>
        <dbReference type="ARBA" id="ARBA00022898"/>
    </source>
</evidence>
<evidence type="ECO:0000256" key="2">
    <source>
        <dbReference type="ARBA" id="ARBA00007441"/>
    </source>
</evidence>
<evidence type="ECO:0000256" key="4">
    <source>
        <dbReference type="ARBA" id="ARBA00022679"/>
    </source>
</evidence>
<evidence type="ECO:0000259" key="7">
    <source>
        <dbReference type="Pfam" id="PF00155"/>
    </source>
</evidence>
<dbReference type="Gene3D" id="3.40.640.10">
    <property type="entry name" value="Type I PLP-dependent aspartate aminotransferase-like (Major domain)"/>
    <property type="match status" value="1"/>
</dbReference>
<dbReference type="SUPFAM" id="SSF53383">
    <property type="entry name" value="PLP-dependent transferases"/>
    <property type="match status" value="1"/>
</dbReference>
<dbReference type="GO" id="GO:0008483">
    <property type="term" value="F:transaminase activity"/>
    <property type="evidence" value="ECO:0007669"/>
    <property type="project" value="UniProtKB-KW"/>
</dbReference>
<dbReference type="InterPro" id="IPR015422">
    <property type="entry name" value="PyrdxlP-dep_Trfase_small"/>
</dbReference>
<keyword evidence="3 6" id="KW-0032">Aminotransferase</keyword>
<protein>
    <recommendedName>
        <fullName evidence="6">Aminotransferase</fullName>
        <ecNumber evidence="6">2.6.1.-</ecNumber>
    </recommendedName>
</protein>
<dbReference type="AlphaFoldDB" id="A0A857DFL7"/>